<keyword evidence="2" id="KW-1185">Reference proteome</keyword>
<dbReference type="RefSeq" id="XP_054856249.1">
    <property type="nucleotide sequence ID" value="XM_055000274.1"/>
</dbReference>
<proteinExistence type="predicted"/>
<dbReference type="AlphaFoldDB" id="A0AA97LI46"/>
<dbReference type="GeneID" id="129343893"/>
<feature type="compositionally biased region" description="Basic and acidic residues" evidence="1">
    <location>
        <begin position="1"/>
        <end position="11"/>
    </location>
</feature>
<sequence>MCSKSPAERVRSAPFPCAPHPGARRERSALHAPFRAEAPGWAHGSVPWKAGRDGQEGPSAHAQRRSRRPTRQPYLGALRSRLAVQAARPGPAAASGRGQVLGAGGCSAQAPSRAGGGRQRPGCHVRAEGGGAREGGPPPREFRRRPGAGRGKGGPSVAAGPESCSPFEATQACARRGERKGAPAGCAEGDPQLRASPGVSGAFPNPPPSPALPDGPVCSPKQPLAVEKHRPARLLFRKLARVPAHFFRCSRKGSPSGLLS</sequence>
<dbReference type="Proteomes" id="UP001190640">
    <property type="component" value="Chromosome 16"/>
</dbReference>
<dbReference type="CTD" id="125316803"/>
<feature type="region of interest" description="Disordered" evidence="1">
    <location>
        <begin position="1"/>
        <end position="223"/>
    </location>
</feature>
<evidence type="ECO:0000256" key="1">
    <source>
        <dbReference type="SAM" id="MobiDB-lite"/>
    </source>
</evidence>
<feature type="compositionally biased region" description="Pro residues" evidence="1">
    <location>
        <begin position="204"/>
        <end position="213"/>
    </location>
</feature>
<feature type="compositionally biased region" description="Low complexity" evidence="1">
    <location>
        <begin position="86"/>
        <end position="98"/>
    </location>
</feature>
<organism evidence="2 3">
    <name type="scientific">Eublepharis macularius</name>
    <name type="common">Leopard gecko</name>
    <name type="synonym">Cyrtodactylus macularius</name>
    <dbReference type="NCBI Taxonomy" id="481883"/>
    <lineage>
        <taxon>Eukaryota</taxon>
        <taxon>Metazoa</taxon>
        <taxon>Chordata</taxon>
        <taxon>Craniata</taxon>
        <taxon>Vertebrata</taxon>
        <taxon>Euteleostomi</taxon>
        <taxon>Lepidosauria</taxon>
        <taxon>Squamata</taxon>
        <taxon>Bifurcata</taxon>
        <taxon>Gekkota</taxon>
        <taxon>Eublepharidae</taxon>
        <taxon>Eublepharinae</taxon>
        <taxon>Eublepharis</taxon>
    </lineage>
</organism>
<dbReference type="KEGG" id="emc:129343893"/>
<name>A0AA97LI46_EUBMA</name>
<evidence type="ECO:0000313" key="2">
    <source>
        <dbReference type="Proteomes" id="UP001190640"/>
    </source>
</evidence>
<accession>A0AA97LI46</accession>
<reference evidence="3" key="1">
    <citation type="submission" date="2025-08" db="UniProtKB">
        <authorList>
            <consortium name="RefSeq"/>
        </authorList>
    </citation>
    <scope>IDENTIFICATION</scope>
    <source>
        <tissue evidence="3">Blood</tissue>
    </source>
</reference>
<evidence type="ECO:0000313" key="3">
    <source>
        <dbReference type="RefSeq" id="XP_054856249.1"/>
    </source>
</evidence>
<gene>
    <name evidence="3" type="primary">POLGARF</name>
</gene>
<protein>
    <submittedName>
        <fullName evidence="3">POLG alternative reading frame</fullName>
    </submittedName>
</protein>